<dbReference type="KEGG" id="nio:NITINOP_0489"/>
<keyword evidence="4 5" id="KW-0472">Membrane</keyword>
<dbReference type="PROSITE" id="PS50893">
    <property type="entry name" value="ABC_TRANSPORTER_2"/>
    <property type="match status" value="1"/>
</dbReference>
<evidence type="ECO:0000313" key="8">
    <source>
        <dbReference type="EMBL" id="CUQ65465.1"/>
    </source>
</evidence>
<dbReference type="Proteomes" id="UP000066284">
    <property type="component" value="Chromosome 1"/>
</dbReference>
<feature type="transmembrane region" description="Helical" evidence="5">
    <location>
        <begin position="168"/>
        <end position="189"/>
    </location>
</feature>
<dbReference type="SUPFAM" id="SSF90123">
    <property type="entry name" value="ABC transporter transmembrane region"/>
    <property type="match status" value="1"/>
</dbReference>
<dbReference type="PANTHER" id="PTHR43394:SF4">
    <property type="entry name" value="TOXIN SECRETION ABC TRANSPORTER ATP-BINDING PROTEIN"/>
    <property type="match status" value="1"/>
</dbReference>
<evidence type="ECO:0000259" key="6">
    <source>
        <dbReference type="PROSITE" id="PS50893"/>
    </source>
</evidence>
<gene>
    <name evidence="8" type="ORF">NITINOP_0489</name>
</gene>
<reference evidence="9" key="1">
    <citation type="submission" date="2015-09" db="EMBL/GenBank/DDBJ databases">
        <authorList>
            <person name="Daims H."/>
        </authorList>
    </citation>
    <scope>NUCLEOTIDE SEQUENCE [LARGE SCALE GENOMIC DNA]</scope>
</reference>
<keyword evidence="3 5" id="KW-1133">Transmembrane helix</keyword>
<accession>A0A0S4KQ57</accession>
<feature type="transmembrane region" description="Helical" evidence="5">
    <location>
        <begin position="68"/>
        <end position="93"/>
    </location>
</feature>
<comment type="subcellular location">
    <subcellularLocation>
        <location evidence="1">Cell membrane</location>
        <topology evidence="1">Multi-pass membrane protein</topology>
    </subcellularLocation>
</comment>
<evidence type="ECO:0000259" key="7">
    <source>
        <dbReference type="PROSITE" id="PS50929"/>
    </source>
</evidence>
<feature type="transmembrane region" description="Helical" evidence="5">
    <location>
        <begin position="251"/>
        <end position="274"/>
    </location>
</feature>
<feature type="domain" description="ABC transporter" evidence="6">
    <location>
        <begin position="346"/>
        <end position="558"/>
    </location>
</feature>
<dbReference type="InterPro" id="IPR036640">
    <property type="entry name" value="ABC1_TM_sf"/>
</dbReference>
<dbReference type="GO" id="GO:0015421">
    <property type="term" value="F:ABC-type oligopeptide transporter activity"/>
    <property type="evidence" value="ECO:0007669"/>
    <property type="project" value="TreeGrafter"/>
</dbReference>
<evidence type="ECO:0000256" key="1">
    <source>
        <dbReference type="ARBA" id="ARBA00004651"/>
    </source>
</evidence>
<dbReference type="InterPro" id="IPR003439">
    <property type="entry name" value="ABC_transporter-like_ATP-bd"/>
</dbReference>
<name>A0A0S4KQ57_9BACT</name>
<feature type="transmembrane region" description="Helical" evidence="5">
    <location>
        <begin position="30"/>
        <end position="48"/>
    </location>
</feature>
<dbReference type="EMBL" id="LN885086">
    <property type="protein sequence ID" value="CUQ65465.1"/>
    <property type="molecule type" value="Genomic_DNA"/>
</dbReference>
<dbReference type="Gene3D" id="3.40.50.300">
    <property type="entry name" value="P-loop containing nucleotide triphosphate hydrolases"/>
    <property type="match status" value="1"/>
</dbReference>
<dbReference type="EC" id="3.6.3.-" evidence="8"/>
<dbReference type="Gene3D" id="1.20.1560.10">
    <property type="entry name" value="ABC transporter type 1, transmembrane domain"/>
    <property type="match status" value="1"/>
</dbReference>
<evidence type="ECO:0000313" key="9">
    <source>
        <dbReference type="Proteomes" id="UP000066284"/>
    </source>
</evidence>
<dbReference type="InterPro" id="IPR027417">
    <property type="entry name" value="P-loop_NTPase"/>
</dbReference>
<keyword evidence="9" id="KW-1185">Reference proteome</keyword>
<dbReference type="Pfam" id="PF00005">
    <property type="entry name" value="ABC_tran"/>
    <property type="match status" value="1"/>
</dbReference>
<dbReference type="PROSITE" id="PS50929">
    <property type="entry name" value="ABC_TM1F"/>
    <property type="match status" value="1"/>
</dbReference>
<evidence type="ECO:0000256" key="3">
    <source>
        <dbReference type="ARBA" id="ARBA00022989"/>
    </source>
</evidence>
<evidence type="ECO:0000256" key="5">
    <source>
        <dbReference type="SAM" id="Phobius"/>
    </source>
</evidence>
<dbReference type="GO" id="GO:0005524">
    <property type="term" value="F:ATP binding"/>
    <property type="evidence" value="ECO:0007669"/>
    <property type="project" value="InterPro"/>
</dbReference>
<keyword evidence="8" id="KW-0378">Hydrolase</keyword>
<dbReference type="PANTHER" id="PTHR43394">
    <property type="entry name" value="ATP-DEPENDENT PERMEASE MDL1, MITOCHONDRIAL"/>
    <property type="match status" value="1"/>
</dbReference>
<feature type="domain" description="ABC transmembrane type-1" evidence="7">
    <location>
        <begin position="33"/>
        <end position="286"/>
    </location>
</feature>
<evidence type="ECO:0000256" key="4">
    <source>
        <dbReference type="ARBA" id="ARBA00023136"/>
    </source>
</evidence>
<dbReference type="InterPro" id="IPR011527">
    <property type="entry name" value="ABC1_TM_dom"/>
</dbReference>
<dbReference type="STRING" id="1715989.NITINOP_0489"/>
<sequence>MKELYGSSYPNLFQALMRQLSVGSRVEKKLLTVILAYALAIGLFSLIVPLTVQELVSTFSYAVQPVMIWTLTGIMLAVLLFVGMFKTFHFYAVEIVQRRIFARVAIAMAQQLPRYRFQGFRPEAANRFIEIVFMQRALSTLLIDLVNVVVGGTVGMALLVIYHPYFLVYDMLLMVGFAITFFVLSRGALRTTMDMAEAKYEVFDWMQDISRNVLQLKATDSSAWIMQKTDQLINRYTETRKARIRVLLRQYIGSVSGQAVAQAGALALAGWLMAQGQMTLGQLVAAEVVVGALVLNFDSLIKNMGHVYYFFTAVMELSDFFSLQRDPLPAASTVALPSHLNEGIRVTCKSVGLVHDGAPVFDSFNLDVAPGEKLGIYARTTTAKTALARVLGGLEAPTSGVVQYNGVDLRYIDPTVLSQCRSVMIDSQLSLLKGTIEDNIVLGRSYVTYDDIIWALRFTELEEDIDVLPQGIKSDISELGEAISPSHAVQILLARAILGRPQVLIFDGLIHSLEPSLRERILRRLCAKEEPWSVIFVSTDPNLTDHADRRVMLHHAHM</sequence>
<dbReference type="AlphaFoldDB" id="A0A0S4KQ57"/>
<feature type="transmembrane region" description="Helical" evidence="5">
    <location>
        <begin position="141"/>
        <end position="162"/>
    </location>
</feature>
<dbReference type="InterPro" id="IPR039421">
    <property type="entry name" value="Type_1_exporter"/>
</dbReference>
<evidence type="ECO:0000256" key="2">
    <source>
        <dbReference type="ARBA" id="ARBA00022692"/>
    </source>
</evidence>
<proteinExistence type="predicted"/>
<keyword evidence="2 5" id="KW-0812">Transmembrane</keyword>
<dbReference type="GO" id="GO:0016887">
    <property type="term" value="F:ATP hydrolysis activity"/>
    <property type="evidence" value="ECO:0007669"/>
    <property type="project" value="InterPro"/>
</dbReference>
<protein>
    <submittedName>
        <fullName evidence="8">Putative ABC-type transport system, ATPase and permease component</fullName>
        <ecNumber evidence="8">3.6.3.-</ecNumber>
    </submittedName>
</protein>
<dbReference type="SUPFAM" id="SSF52540">
    <property type="entry name" value="P-loop containing nucleoside triphosphate hydrolases"/>
    <property type="match status" value="1"/>
</dbReference>
<dbReference type="RefSeq" id="WP_062482772.1">
    <property type="nucleotide sequence ID" value="NZ_LN885086.1"/>
</dbReference>
<dbReference type="GO" id="GO:0005886">
    <property type="term" value="C:plasma membrane"/>
    <property type="evidence" value="ECO:0007669"/>
    <property type="project" value="UniProtKB-SubCell"/>
</dbReference>
<organism evidence="8 9">
    <name type="scientific">Candidatus Nitrospira inopinata</name>
    <dbReference type="NCBI Taxonomy" id="1715989"/>
    <lineage>
        <taxon>Bacteria</taxon>
        <taxon>Pseudomonadati</taxon>
        <taxon>Nitrospirota</taxon>
        <taxon>Nitrospiria</taxon>
        <taxon>Nitrospirales</taxon>
        <taxon>Nitrospiraceae</taxon>
        <taxon>Nitrospira</taxon>
    </lineage>
</organism>
<dbReference type="OrthoDB" id="311344at2"/>